<feature type="region of interest" description="Disordered" evidence="1">
    <location>
        <begin position="1"/>
        <end position="20"/>
    </location>
</feature>
<dbReference type="EMBL" id="BRPK01000009">
    <property type="protein sequence ID" value="GLB41002.1"/>
    <property type="molecule type" value="Genomic_DNA"/>
</dbReference>
<comment type="caution">
    <text evidence="2">The sequence shown here is derived from an EMBL/GenBank/DDBJ whole genome shotgun (WGS) entry which is preliminary data.</text>
</comment>
<organism evidence="2 3">
    <name type="scientific">Lyophyllum shimeji</name>
    <name type="common">Hon-shimeji</name>
    <name type="synonym">Tricholoma shimeji</name>
    <dbReference type="NCBI Taxonomy" id="47721"/>
    <lineage>
        <taxon>Eukaryota</taxon>
        <taxon>Fungi</taxon>
        <taxon>Dikarya</taxon>
        <taxon>Basidiomycota</taxon>
        <taxon>Agaricomycotina</taxon>
        <taxon>Agaricomycetes</taxon>
        <taxon>Agaricomycetidae</taxon>
        <taxon>Agaricales</taxon>
        <taxon>Tricholomatineae</taxon>
        <taxon>Lyophyllaceae</taxon>
        <taxon>Lyophyllum</taxon>
    </lineage>
</organism>
<sequence length="78" mass="8760">MSRRQAPESELDRAGNMRYAGAERRLDPKTKHCLHSAQPSVLPSPIAGYNKKMPDGIQVNVCFFSLSTAYSHDQACHW</sequence>
<dbReference type="AlphaFoldDB" id="A0A9P3PQU5"/>
<reference evidence="2" key="1">
    <citation type="submission" date="2022-07" db="EMBL/GenBank/DDBJ databases">
        <title>The genome of Lyophyllum shimeji provides insight into the initial evolution of ectomycorrhizal fungal genome.</title>
        <authorList>
            <person name="Kobayashi Y."/>
            <person name="Shibata T."/>
            <person name="Hirakawa H."/>
            <person name="Shigenobu S."/>
            <person name="Nishiyama T."/>
            <person name="Yamada A."/>
            <person name="Hasebe M."/>
            <person name="Kawaguchi M."/>
        </authorList>
    </citation>
    <scope>NUCLEOTIDE SEQUENCE</scope>
    <source>
        <strain evidence="2">AT787</strain>
    </source>
</reference>
<name>A0A9P3PQU5_LYOSH</name>
<protein>
    <submittedName>
        <fullName evidence="2">Uncharacterized protein</fullName>
    </submittedName>
</protein>
<gene>
    <name evidence="2" type="ORF">LshimejAT787_0902170</name>
</gene>
<evidence type="ECO:0000313" key="2">
    <source>
        <dbReference type="EMBL" id="GLB41002.1"/>
    </source>
</evidence>
<evidence type="ECO:0000256" key="1">
    <source>
        <dbReference type="SAM" id="MobiDB-lite"/>
    </source>
</evidence>
<evidence type="ECO:0000313" key="3">
    <source>
        <dbReference type="Proteomes" id="UP001063166"/>
    </source>
</evidence>
<proteinExistence type="predicted"/>
<dbReference type="Proteomes" id="UP001063166">
    <property type="component" value="Unassembled WGS sequence"/>
</dbReference>
<accession>A0A9P3PQU5</accession>
<keyword evidence="3" id="KW-1185">Reference proteome</keyword>